<comment type="caution">
    <text evidence="4">The sequence shown here is derived from an EMBL/GenBank/DDBJ whole genome shotgun (WGS) entry which is preliminary data.</text>
</comment>
<feature type="signal peptide" evidence="2">
    <location>
        <begin position="1"/>
        <end position="17"/>
    </location>
</feature>
<reference evidence="4 5" key="1">
    <citation type="submission" date="2023-01" db="EMBL/GenBank/DDBJ databases">
        <title>Analysis of 21 Apiospora genomes using comparative genomics revels a genus with tremendous synthesis potential of carbohydrate active enzymes and secondary metabolites.</title>
        <authorList>
            <person name="Sorensen T."/>
        </authorList>
    </citation>
    <scope>NUCLEOTIDE SEQUENCE [LARGE SCALE GENOMIC DNA]</scope>
    <source>
        <strain evidence="4 5">CBS 20057</strain>
    </source>
</reference>
<dbReference type="Pfam" id="PF01476">
    <property type="entry name" value="LysM"/>
    <property type="match status" value="2"/>
</dbReference>
<feature type="region of interest" description="Disordered" evidence="1">
    <location>
        <begin position="54"/>
        <end position="197"/>
    </location>
</feature>
<feature type="compositionally biased region" description="Polar residues" evidence="1">
    <location>
        <begin position="421"/>
        <end position="430"/>
    </location>
</feature>
<name>A0ABR1RE46_9PEZI</name>
<dbReference type="Proteomes" id="UP001396898">
    <property type="component" value="Unassembled WGS sequence"/>
</dbReference>
<keyword evidence="5" id="KW-1185">Reference proteome</keyword>
<feature type="region of interest" description="Disordered" evidence="1">
    <location>
        <begin position="418"/>
        <end position="455"/>
    </location>
</feature>
<organism evidence="4 5">
    <name type="scientific">Apiospora marii</name>
    <dbReference type="NCBI Taxonomy" id="335849"/>
    <lineage>
        <taxon>Eukaryota</taxon>
        <taxon>Fungi</taxon>
        <taxon>Dikarya</taxon>
        <taxon>Ascomycota</taxon>
        <taxon>Pezizomycotina</taxon>
        <taxon>Sordariomycetes</taxon>
        <taxon>Xylariomycetidae</taxon>
        <taxon>Amphisphaeriales</taxon>
        <taxon>Apiosporaceae</taxon>
        <taxon>Apiospora</taxon>
    </lineage>
</organism>
<dbReference type="Gene3D" id="3.10.350.10">
    <property type="entry name" value="LysM domain"/>
    <property type="match status" value="2"/>
</dbReference>
<feature type="compositionally biased region" description="Low complexity" evidence="1">
    <location>
        <begin position="178"/>
        <end position="189"/>
    </location>
</feature>
<feature type="compositionally biased region" description="Polar residues" evidence="1">
    <location>
        <begin position="444"/>
        <end position="455"/>
    </location>
</feature>
<feature type="domain" description="LysM" evidence="3">
    <location>
        <begin position="345"/>
        <end position="389"/>
    </location>
</feature>
<evidence type="ECO:0000313" key="5">
    <source>
        <dbReference type="Proteomes" id="UP001396898"/>
    </source>
</evidence>
<dbReference type="EMBL" id="JAQQWI010000016">
    <property type="protein sequence ID" value="KAK8008462.1"/>
    <property type="molecule type" value="Genomic_DNA"/>
</dbReference>
<gene>
    <name evidence="4" type="ORF">PG991_011013</name>
</gene>
<feature type="chain" id="PRO_5045634228" evidence="2">
    <location>
        <begin position="18"/>
        <end position="455"/>
    </location>
</feature>
<dbReference type="SUPFAM" id="SSF54106">
    <property type="entry name" value="LysM domain"/>
    <property type="match status" value="2"/>
</dbReference>
<dbReference type="SMART" id="SM00257">
    <property type="entry name" value="LysM"/>
    <property type="match status" value="2"/>
</dbReference>
<protein>
    <submittedName>
        <fullName evidence="4">Carbohydrate-binding module family 50 protein</fullName>
    </submittedName>
</protein>
<feature type="compositionally biased region" description="Acidic residues" evidence="1">
    <location>
        <begin position="58"/>
        <end position="69"/>
    </location>
</feature>
<evidence type="ECO:0000313" key="4">
    <source>
        <dbReference type="EMBL" id="KAK8008462.1"/>
    </source>
</evidence>
<dbReference type="InterPro" id="IPR036779">
    <property type="entry name" value="LysM_dom_sf"/>
</dbReference>
<dbReference type="CDD" id="cd00118">
    <property type="entry name" value="LysM"/>
    <property type="match status" value="1"/>
</dbReference>
<proteinExistence type="predicted"/>
<accession>A0ABR1RE46</accession>
<feature type="compositionally biased region" description="Acidic residues" evidence="1">
    <location>
        <begin position="78"/>
        <end position="104"/>
    </location>
</feature>
<keyword evidence="2" id="KW-0732">Signal</keyword>
<sequence>MRASNILWLLAVDSVVAFPPFRQIRTREDSIDAAAKEAAVAEEAEVDKVAAHIPEVAAPEEAEEAEVEEVAAHIPEVAEPEAEADIPAEEEAAAPEEEAAAPEEAEAHVPAEEEAAAPEEAEAHVPAEEEAAAPEEEAAHEPAEEEAVEADEEAEAHVPAEKEAAVPEEAAAHEPEEAAAAHPEPAAEQEVAEEKVAEEEIAAAHPEPAAEEIAAAHPEPAAEEIAAAHPEAEAAAAAAPAAEKADVGAAAEAGAECEAICAEREQSAQQSVNYRVQPQDTLSKIAKSLGSGICDIAAANADAIANIDVIFPNQTLTVPVAMAAPDDTSCLTVAAEATCVEGGEGTAVVQAGDAFVTIAAGLGISSDALVAANPDADRFNLQEGQVINVPVCTGAAGEVPAAAAEEVAAAVEKAEAEGELLSNTSSATTKRSMRMRRNRGGSTALFQLTQGGTAN</sequence>
<feature type="compositionally biased region" description="Acidic residues" evidence="1">
    <location>
        <begin position="143"/>
        <end position="154"/>
    </location>
</feature>
<evidence type="ECO:0000256" key="2">
    <source>
        <dbReference type="SAM" id="SignalP"/>
    </source>
</evidence>
<dbReference type="InterPro" id="IPR018392">
    <property type="entry name" value="LysM"/>
</dbReference>
<feature type="domain" description="LysM" evidence="3">
    <location>
        <begin position="272"/>
        <end position="318"/>
    </location>
</feature>
<evidence type="ECO:0000259" key="3">
    <source>
        <dbReference type="PROSITE" id="PS51782"/>
    </source>
</evidence>
<dbReference type="PANTHER" id="PTHR33734:SF22">
    <property type="entry name" value="MEMBRANE-BOUND LYTIC MUREIN TRANSGLYCOSYLASE D"/>
    <property type="match status" value="1"/>
</dbReference>
<feature type="compositionally biased region" description="Basic and acidic residues" evidence="1">
    <location>
        <begin position="155"/>
        <end position="176"/>
    </location>
</feature>
<evidence type="ECO:0000256" key="1">
    <source>
        <dbReference type="SAM" id="MobiDB-lite"/>
    </source>
</evidence>
<dbReference type="PROSITE" id="PS51782">
    <property type="entry name" value="LYSM"/>
    <property type="match status" value="2"/>
</dbReference>
<dbReference type="PANTHER" id="PTHR33734">
    <property type="entry name" value="LYSM DOMAIN-CONTAINING GPI-ANCHORED PROTEIN 2"/>
    <property type="match status" value="1"/>
</dbReference>